<gene>
    <name evidence="7" type="ORF">SVUK_LOCUS11120</name>
</gene>
<comment type="subcellular location">
    <subcellularLocation>
        <location evidence="1">Membrane</location>
        <topology evidence="1">Multi-pass membrane protein</topology>
    </subcellularLocation>
</comment>
<proteinExistence type="inferred from homology"/>
<feature type="transmembrane region" description="Helical" evidence="6">
    <location>
        <begin position="74"/>
        <end position="95"/>
    </location>
</feature>
<dbReference type="AlphaFoldDB" id="A0A3P7L9Z7"/>
<protein>
    <recommendedName>
        <fullName evidence="9">G-protein coupled receptors family 1 profile domain-containing protein</fullName>
    </recommendedName>
</protein>
<keyword evidence="5 6" id="KW-0472">Membrane</keyword>
<evidence type="ECO:0000256" key="3">
    <source>
        <dbReference type="ARBA" id="ARBA00022692"/>
    </source>
</evidence>
<evidence type="ECO:0000313" key="7">
    <source>
        <dbReference type="EMBL" id="VDM76122.1"/>
    </source>
</evidence>
<evidence type="ECO:0000256" key="6">
    <source>
        <dbReference type="SAM" id="Phobius"/>
    </source>
</evidence>
<sequence>MAEFRSPNAIEEYSLLILNFAVCDFFDCLTSLFVCQRIIPRGTSLFYLSEDPCRYFGASTCYLQYNAPPVHSHIVQYTIFVLLSMLCVELSYTFYE</sequence>
<dbReference type="InterPro" id="IPR019421">
    <property type="entry name" value="7TM_GPCR_serpentine_rcpt_Srd"/>
</dbReference>
<keyword evidence="3 6" id="KW-0812">Transmembrane</keyword>
<evidence type="ECO:0000256" key="1">
    <source>
        <dbReference type="ARBA" id="ARBA00004141"/>
    </source>
</evidence>
<evidence type="ECO:0008006" key="9">
    <source>
        <dbReference type="Google" id="ProtNLM"/>
    </source>
</evidence>
<dbReference type="OrthoDB" id="5867069at2759"/>
<dbReference type="PANTHER" id="PTHR22945:SF40">
    <property type="entry name" value="SERPENTINE RECEPTOR, CLASS D (DELTA)-RELATED"/>
    <property type="match status" value="1"/>
</dbReference>
<dbReference type="PANTHER" id="PTHR22945">
    <property type="entry name" value="SERPENTINE RECEPTOR, CLASS D DELTA"/>
    <property type="match status" value="1"/>
</dbReference>
<dbReference type="Proteomes" id="UP000270094">
    <property type="component" value="Unassembled WGS sequence"/>
</dbReference>
<accession>A0A3P7L9Z7</accession>
<name>A0A3P7L9Z7_STRVU</name>
<organism evidence="7 8">
    <name type="scientific">Strongylus vulgaris</name>
    <name type="common">Blood worm</name>
    <dbReference type="NCBI Taxonomy" id="40348"/>
    <lineage>
        <taxon>Eukaryota</taxon>
        <taxon>Metazoa</taxon>
        <taxon>Ecdysozoa</taxon>
        <taxon>Nematoda</taxon>
        <taxon>Chromadorea</taxon>
        <taxon>Rhabditida</taxon>
        <taxon>Rhabditina</taxon>
        <taxon>Rhabditomorpha</taxon>
        <taxon>Strongyloidea</taxon>
        <taxon>Strongylidae</taxon>
        <taxon>Strongylus</taxon>
    </lineage>
</organism>
<reference evidence="7 8" key="1">
    <citation type="submission" date="2018-11" db="EMBL/GenBank/DDBJ databases">
        <authorList>
            <consortium name="Pathogen Informatics"/>
        </authorList>
    </citation>
    <scope>NUCLEOTIDE SEQUENCE [LARGE SCALE GENOMIC DNA]</scope>
</reference>
<dbReference type="EMBL" id="UYYB01096386">
    <property type="protein sequence ID" value="VDM76122.1"/>
    <property type="molecule type" value="Genomic_DNA"/>
</dbReference>
<evidence type="ECO:0000256" key="2">
    <source>
        <dbReference type="ARBA" id="ARBA00009166"/>
    </source>
</evidence>
<keyword evidence="4 6" id="KW-1133">Transmembrane helix</keyword>
<dbReference type="GO" id="GO:0016020">
    <property type="term" value="C:membrane"/>
    <property type="evidence" value="ECO:0007669"/>
    <property type="project" value="UniProtKB-SubCell"/>
</dbReference>
<dbReference type="Pfam" id="PF10317">
    <property type="entry name" value="7TM_GPCR_Srd"/>
    <property type="match status" value="1"/>
</dbReference>
<keyword evidence="8" id="KW-1185">Reference proteome</keyword>
<comment type="similarity">
    <text evidence="2">Belongs to the nematode receptor-like protein srd family.</text>
</comment>
<evidence type="ECO:0000313" key="8">
    <source>
        <dbReference type="Proteomes" id="UP000270094"/>
    </source>
</evidence>
<dbReference type="InterPro" id="IPR050920">
    <property type="entry name" value="Nematode_rcpt-like_delta"/>
</dbReference>
<evidence type="ECO:0000256" key="5">
    <source>
        <dbReference type="ARBA" id="ARBA00023136"/>
    </source>
</evidence>
<evidence type="ECO:0000256" key="4">
    <source>
        <dbReference type="ARBA" id="ARBA00022989"/>
    </source>
</evidence>